<proteinExistence type="predicted"/>
<evidence type="ECO:0000256" key="1">
    <source>
        <dbReference type="ARBA" id="ARBA00022723"/>
    </source>
</evidence>
<gene>
    <name evidence="4" type="ORF">MNBD_ALPHA12-1789</name>
</gene>
<dbReference type="Gene3D" id="3.20.20.140">
    <property type="entry name" value="Metal-dependent hydrolases"/>
    <property type="match status" value="1"/>
</dbReference>
<keyword evidence="1" id="KW-0479">Metal-binding</keyword>
<keyword evidence="2 4" id="KW-0378">Hydrolase</keyword>
<dbReference type="EMBL" id="UOEO01000222">
    <property type="protein sequence ID" value="VAW23043.1"/>
    <property type="molecule type" value="Genomic_DNA"/>
</dbReference>
<dbReference type="GO" id="GO:0046872">
    <property type="term" value="F:metal ion binding"/>
    <property type="evidence" value="ECO:0007669"/>
    <property type="project" value="UniProtKB-KW"/>
</dbReference>
<protein>
    <submittedName>
        <fullName evidence="4">N-acetylglucosamine-6-phosphate deacetylase</fullName>
        <ecNumber evidence="4">3.5.1.25</ecNumber>
    </submittedName>
</protein>
<feature type="domain" description="Amidohydrolase-related" evidence="3">
    <location>
        <begin position="40"/>
        <end position="379"/>
    </location>
</feature>
<dbReference type="PANTHER" id="PTHR11113">
    <property type="entry name" value="N-ACETYLGLUCOSAMINE-6-PHOSPHATE DEACETYLASE"/>
    <property type="match status" value="1"/>
</dbReference>
<dbReference type="GO" id="GO:0006046">
    <property type="term" value="P:N-acetylglucosamine catabolic process"/>
    <property type="evidence" value="ECO:0007669"/>
    <property type="project" value="TreeGrafter"/>
</dbReference>
<dbReference type="EC" id="3.5.1.25" evidence="4"/>
<accession>A0A3B0U3U1</accession>
<dbReference type="AlphaFoldDB" id="A0A3B0U3U1"/>
<dbReference type="GO" id="GO:0008448">
    <property type="term" value="F:N-acetylglucosamine-6-phosphate deacetylase activity"/>
    <property type="evidence" value="ECO:0007669"/>
    <property type="project" value="UniProtKB-EC"/>
</dbReference>
<evidence type="ECO:0000259" key="3">
    <source>
        <dbReference type="Pfam" id="PF01979"/>
    </source>
</evidence>
<dbReference type="Pfam" id="PF01979">
    <property type="entry name" value="Amidohydro_1"/>
    <property type="match status" value="1"/>
</dbReference>
<evidence type="ECO:0000313" key="4">
    <source>
        <dbReference type="EMBL" id="VAW23043.1"/>
    </source>
</evidence>
<dbReference type="PIRSF" id="PIRSF038994">
    <property type="entry name" value="NagA"/>
    <property type="match status" value="1"/>
</dbReference>
<dbReference type="InterPro" id="IPR006680">
    <property type="entry name" value="Amidohydro-rel"/>
</dbReference>
<dbReference type="SUPFAM" id="SSF51556">
    <property type="entry name" value="Metallo-dependent hydrolases"/>
    <property type="match status" value="1"/>
</dbReference>
<dbReference type="PANTHER" id="PTHR11113:SF14">
    <property type="entry name" value="N-ACETYLGLUCOSAMINE-6-PHOSPHATE DEACETYLASE"/>
    <property type="match status" value="1"/>
</dbReference>
<evidence type="ECO:0000256" key="2">
    <source>
        <dbReference type="ARBA" id="ARBA00022801"/>
    </source>
</evidence>
<dbReference type="InterPro" id="IPR003764">
    <property type="entry name" value="GlcNAc_6-P_deAcase"/>
</dbReference>
<dbReference type="InterPro" id="IPR032466">
    <property type="entry name" value="Metal_Hydrolase"/>
</dbReference>
<name>A0A3B0U3U1_9ZZZZ</name>
<reference evidence="4" key="1">
    <citation type="submission" date="2018-06" db="EMBL/GenBank/DDBJ databases">
        <authorList>
            <person name="Zhirakovskaya E."/>
        </authorList>
    </citation>
    <scope>NUCLEOTIDE SEQUENCE</scope>
</reference>
<organism evidence="4">
    <name type="scientific">hydrothermal vent metagenome</name>
    <dbReference type="NCBI Taxonomy" id="652676"/>
    <lineage>
        <taxon>unclassified sequences</taxon>
        <taxon>metagenomes</taxon>
        <taxon>ecological metagenomes</taxon>
    </lineage>
</organism>
<sequence length="381" mass="39947">MNNTKNISGMDPASGNGVRIDIDDGLIFAVTEEKNPDAGYLSAGLIDLQVNGYGGLDFNAPDLKVKTVLAICQKLAGLGVTRFLPTIITASENNIIKALKTIARARNVHPLIGQMVAGVHMEGPSISPLDGPRGAHPLSHVRAPSTEEFARWQEAAQGLVKLVTLAPEHVGAQNYIKELANQNVHVSLGHTNASPDQIAMAAAAGASLSTHLGNGAAAMLPRHPNFIWAQLAHPDLSAMFISDGHHLPADTFAAMVRAKGLDNSILVSDSVALAGMPPGIYQQAIGGKVELSPDGRISMAGTPFLAGAAMPLGANIAMAIRMANLTLSGALKMASENPGRFIGGAGRLAVGQRADIIRFDWSKGAQNLDIRQVWLAGRQMI</sequence>